<dbReference type="EMBL" id="JAAXPC010000001">
    <property type="protein sequence ID" value="NKY00540.1"/>
    <property type="molecule type" value="Genomic_DNA"/>
</dbReference>
<dbReference type="Proteomes" id="UP000563898">
    <property type="component" value="Unassembled WGS sequence"/>
</dbReference>
<organism evidence="2 3">
    <name type="scientific">Gordonia polyisoprenivorans</name>
    <dbReference type="NCBI Taxonomy" id="84595"/>
    <lineage>
        <taxon>Bacteria</taxon>
        <taxon>Bacillati</taxon>
        <taxon>Actinomycetota</taxon>
        <taxon>Actinomycetes</taxon>
        <taxon>Mycobacteriales</taxon>
        <taxon>Gordoniaceae</taxon>
        <taxon>Gordonia</taxon>
    </lineage>
</organism>
<feature type="chain" id="PRO_5032374091" description="Secreted protein" evidence="1">
    <location>
        <begin position="30"/>
        <end position="170"/>
    </location>
</feature>
<evidence type="ECO:0000313" key="2">
    <source>
        <dbReference type="EMBL" id="NKY00540.1"/>
    </source>
</evidence>
<keyword evidence="1" id="KW-0732">Signal</keyword>
<sequence length="170" mass="17025">MKTTARTRVPLASAMALAATLAVGAPALADAPATPASLSIQGDLHLTPTIRVLRIDAQGSRTAGATTGTYTATLLDGMNPTPIQVRGPVTCISVDGNAASLIYPISDIRPFGLPAAVKDAAAIQISVRKGVNGGQSMVGVNGPMPTDSFHGCAPAATPFAFEGTIQTSGG</sequence>
<name>A0A846WI29_9ACTN</name>
<proteinExistence type="predicted"/>
<comment type="caution">
    <text evidence="2">The sequence shown here is derived from an EMBL/GenBank/DDBJ whole genome shotgun (WGS) entry which is preliminary data.</text>
</comment>
<accession>A0A846WI29</accession>
<protein>
    <recommendedName>
        <fullName evidence="4">Secreted protein</fullName>
    </recommendedName>
</protein>
<dbReference type="RefSeq" id="WP_006370990.1">
    <property type="nucleotide sequence ID" value="NZ_JAAXPC010000001.1"/>
</dbReference>
<reference evidence="2 3" key="1">
    <citation type="submission" date="2020-04" db="EMBL/GenBank/DDBJ databases">
        <title>MicrobeNet Type strains.</title>
        <authorList>
            <person name="Nicholson A.C."/>
        </authorList>
    </citation>
    <scope>NUCLEOTIDE SEQUENCE [LARGE SCALE GENOMIC DNA]</scope>
    <source>
        <strain evidence="2 3">ATCC BAA-14</strain>
    </source>
</reference>
<evidence type="ECO:0000313" key="3">
    <source>
        <dbReference type="Proteomes" id="UP000563898"/>
    </source>
</evidence>
<dbReference type="AlphaFoldDB" id="A0A846WI29"/>
<feature type="signal peptide" evidence="1">
    <location>
        <begin position="1"/>
        <end position="29"/>
    </location>
</feature>
<gene>
    <name evidence="2" type="ORF">HGA05_03005</name>
</gene>
<evidence type="ECO:0000256" key="1">
    <source>
        <dbReference type="SAM" id="SignalP"/>
    </source>
</evidence>
<evidence type="ECO:0008006" key="4">
    <source>
        <dbReference type="Google" id="ProtNLM"/>
    </source>
</evidence>